<accession>A0A1M2V3E6</accession>
<name>A0A1M2V3E6_TRAPU</name>
<protein>
    <submittedName>
        <fullName evidence="2">Uncharacterized protein</fullName>
    </submittedName>
</protein>
<evidence type="ECO:0000313" key="2">
    <source>
        <dbReference type="EMBL" id="OJT02105.1"/>
    </source>
</evidence>
<evidence type="ECO:0000256" key="1">
    <source>
        <dbReference type="SAM" id="MobiDB-lite"/>
    </source>
</evidence>
<comment type="caution">
    <text evidence="2">The sequence shown here is derived from an EMBL/GenBank/DDBJ whole genome shotgun (WGS) entry which is preliminary data.</text>
</comment>
<dbReference type="EMBL" id="MNAD01001701">
    <property type="protein sequence ID" value="OJT02105.1"/>
    <property type="molecule type" value="Genomic_DNA"/>
</dbReference>
<dbReference type="Proteomes" id="UP000184267">
    <property type="component" value="Unassembled WGS sequence"/>
</dbReference>
<proteinExistence type="predicted"/>
<reference evidence="2 3" key="1">
    <citation type="submission" date="2016-10" db="EMBL/GenBank/DDBJ databases">
        <title>Genome sequence of the basidiomycete white-rot fungus Trametes pubescens.</title>
        <authorList>
            <person name="Makela M.R."/>
            <person name="Granchi Z."/>
            <person name="Peng M."/>
            <person name="De Vries R.P."/>
            <person name="Grigoriev I."/>
            <person name="Riley R."/>
            <person name="Hilden K."/>
        </authorList>
    </citation>
    <scope>NUCLEOTIDE SEQUENCE [LARGE SCALE GENOMIC DNA]</scope>
    <source>
        <strain evidence="2 3">FBCC735</strain>
    </source>
</reference>
<dbReference type="AlphaFoldDB" id="A0A1M2V3E6"/>
<feature type="region of interest" description="Disordered" evidence="1">
    <location>
        <begin position="88"/>
        <end position="110"/>
    </location>
</feature>
<keyword evidence="3" id="KW-1185">Reference proteome</keyword>
<organism evidence="2 3">
    <name type="scientific">Trametes pubescens</name>
    <name type="common">White-rot fungus</name>
    <dbReference type="NCBI Taxonomy" id="154538"/>
    <lineage>
        <taxon>Eukaryota</taxon>
        <taxon>Fungi</taxon>
        <taxon>Dikarya</taxon>
        <taxon>Basidiomycota</taxon>
        <taxon>Agaricomycotina</taxon>
        <taxon>Agaricomycetes</taxon>
        <taxon>Polyporales</taxon>
        <taxon>Polyporaceae</taxon>
        <taxon>Trametes</taxon>
    </lineage>
</organism>
<sequence length="124" mass="13892">MQLKVSQFWECMGNEDEKVVVRFVRTVDKLECCEARGLKASQVARPITERQVGEIDEWCREDPVVRIGIRNGETLQVVQTCNRRWRDVAEHTTSGGSGAEKSGGDDEAFKGWHAAKHGGQVVYG</sequence>
<gene>
    <name evidence="2" type="ORF">TRAPUB_7438</name>
</gene>
<evidence type="ECO:0000313" key="3">
    <source>
        <dbReference type="Proteomes" id="UP000184267"/>
    </source>
</evidence>